<evidence type="ECO:0000313" key="2">
    <source>
        <dbReference type="EMBL" id="TMS32226.1"/>
    </source>
</evidence>
<comment type="caution">
    <text evidence="2">The sequence shown here is derived from an EMBL/GenBank/DDBJ whole genome shotgun (WGS) entry which is preliminary data.</text>
</comment>
<evidence type="ECO:0000313" key="3">
    <source>
        <dbReference type="Proteomes" id="UP000298663"/>
    </source>
</evidence>
<evidence type="ECO:0008006" key="4">
    <source>
        <dbReference type="Google" id="ProtNLM"/>
    </source>
</evidence>
<protein>
    <recommendedName>
        <fullName evidence="4">Calponin-homology (CH) domain-containing protein</fullName>
    </recommendedName>
</protein>
<feature type="region of interest" description="Disordered" evidence="1">
    <location>
        <begin position="1"/>
        <end position="26"/>
    </location>
</feature>
<accession>A0A4U8UHM8</accession>
<organism evidence="2 3">
    <name type="scientific">Steinernema carpocapsae</name>
    <name type="common">Entomopathogenic nematode</name>
    <dbReference type="NCBI Taxonomy" id="34508"/>
    <lineage>
        <taxon>Eukaryota</taxon>
        <taxon>Metazoa</taxon>
        <taxon>Ecdysozoa</taxon>
        <taxon>Nematoda</taxon>
        <taxon>Chromadorea</taxon>
        <taxon>Rhabditida</taxon>
        <taxon>Tylenchina</taxon>
        <taxon>Panagrolaimomorpha</taxon>
        <taxon>Strongyloidoidea</taxon>
        <taxon>Steinernematidae</taxon>
        <taxon>Steinernema</taxon>
    </lineage>
</organism>
<evidence type="ECO:0000256" key="1">
    <source>
        <dbReference type="SAM" id="MobiDB-lite"/>
    </source>
</evidence>
<dbReference type="InterPro" id="IPR036872">
    <property type="entry name" value="CH_dom_sf"/>
</dbReference>
<sequence>MRRLKLARGQSPATRSGSSSGKSSEELTREAVKYKKIYTDWANRYLAKCALDPIRDLTTELRDVRILVNLVHSVNVFVLALHRIRSVSVAIGSCANWFRQTYFIDFCCF</sequence>
<gene>
    <name evidence="2" type="ORF">L596_000095</name>
</gene>
<dbReference type="SUPFAM" id="SSF47576">
    <property type="entry name" value="Calponin-homology domain, CH-domain"/>
    <property type="match status" value="1"/>
</dbReference>
<reference evidence="2 3" key="2">
    <citation type="journal article" date="2019" name="G3 (Bethesda)">
        <title>Hybrid Assembly of the Genome of the Entomopathogenic Nematode Steinernema carpocapsae Identifies the X-Chromosome.</title>
        <authorList>
            <person name="Serra L."/>
            <person name="Macchietto M."/>
            <person name="Macias-Munoz A."/>
            <person name="McGill C.J."/>
            <person name="Rodriguez I.M."/>
            <person name="Rodriguez B."/>
            <person name="Murad R."/>
            <person name="Mortazavi A."/>
        </authorList>
    </citation>
    <scope>NUCLEOTIDE SEQUENCE [LARGE SCALE GENOMIC DNA]</scope>
    <source>
        <strain evidence="2 3">ALL</strain>
    </source>
</reference>
<reference evidence="2 3" key="1">
    <citation type="journal article" date="2015" name="Genome Biol.">
        <title>Comparative genomics of Steinernema reveals deeply conserved gene regulatory networks.</title>
        <authorList>
            <person name="Dillman A.R."/>
            <person name="Macchietto M."/>
            <person name="Porter C.F."/>
            <person name="Rogers A."/>
            <person name="Williams B."/>
            <person name="Antoshechkin I."/>
            <person name="Lee M.M."/>
            <person name="Goodwin Z."/>
            <person name="Lu X."/>
            <person name="Lewis E.E."/>
            <person name="Goodrich-Blair H."/>
            <person name="Stock S.P."/>
            <person name="Adams B.J."/>
            <person name="Sternberg P.W."/>
            <person name="Mortazavi A."/>
        </authorList>
    </citation>
    <scope>NUCLEOTIDE SEQUENCE [LARGE SCALE GENOMIC DNA]</scope>
    <source>
        <strain evidence="2 3">ALL</strain>
    </source>
</reference>
<dbReference type="OrthoDB" id="2161974at2759"/>
<keyword evidence="3" id="KW-1185">Reference proteome</keyword>
<proteinExistence type="predicted"/>
<dbReference type="Gene3D" id="1.10.418.10">
    <property type="entry name" value="Calponin-like domain"/>
    <property type="match status" value="1"/>
</dbReference>
<dbReference type="EMBL" id="AZBU02000001">
    <property type="protein sequence ID" value="TMS32226.1"/>
    <property type="molecule type" value="Genomic_DNA"/>
</dbReference>
<dbReference type="AlphaFoldDB" id="A0A4U8UHM8"/>
<dbReference type="Proteomes" id="UP000298663">
    <property type="component" value="Unassembled WGS sequence"/>
</dbReference>
<name>A0A4U8UHM8_STECR</name>